<reference evidence="3" key="1">
    <citation type="submission" date="2021-01" db="EMBL/GenBank/DDBJ databases">
        <authorList>
            <person name="Corre E."/>
            <person name="Pelletier E."/>
            <person name="Niang G."/>
            <person name="Scheremetjew M."/>
            <person name="Finn R."/>
            <person name="Kale V."/>
            <person name="Holt S."/>
            <person name="Cochrane G."/>
            <person name="Meng A."/>
            <person name="Brown T."/>
            <person name="Cohen L."/>
        </authorList>
    </citation>
    <scope>NUCLEOTIDE SEQUENCE</scope>
    <source>
        <strain evidence="3">RCC3387</strain>
    </source>
</reference>
<dbReference type="Pfam" id="PF00025">
    <property type="entry name" value="Arf"/>
    <property type="match status" value="1"/>
</dbReference>
<dbReference type="GO" id="GO:0005525">
    <property type="term" value="F:GTP binding"/>
    <property type="evidence" value="ECO:0007669"/>
    <property type="project" value="UniProtKB-KW"/>
</dbReference>
<keyword evidence="1" id="KW-0547">Nucleotide-binding</keyword>
<evidence type="ECO:0000256" key="1">
    <source>
        <dbReference type="ARBA" id="ARBA00022741"/>
    </source>
</evidence>
<proteinExistence type="predicted"/>
<accession>A0A7S2MPW4</accession>
<dbReference type="InterPro" id="IPR027417">
    <property type="entry name" value="P-loop_NTPase"/>
</dbReference>
<evidence type="ECO:0000313" key="3">
    <source>
        <dbReference type="EMBL" id="CAD9495895.1"/>
    </source>
</evidence>
<evidence type="ECO:0000256" key="2">
    <source>
        <dbReference type="ARBA" id="ARBA00023134"/>
    </source>
</evidence>
<dbReference type="Gene3D" id="3.40.50.300">
    <property type="entry name" value="P-loop containing nucleotide triphosphate hydrolases"/>
    <property type="match status" value="1"/>
</dbReference>
<protein>
    <submittedName>
        <fullName evidence="3">Uncharacterized protein</fullName>
    </submittedName>
</protein>
<dbReference type="PANTHER" id="PTHR11711">
    <property type="entry name" value="ADP RIBOSYLATION FACTOR-RELATED"/>
    <property type="match status" value="1"/>
</dbReference>
<keyword evidence="2" id="KW-0342">GTP-binding</keyword>
<dbReference type="InterPro" id="IPR006689">
    <property type="entry name" value="Small_GTPase_ARF/SAR"/>
</dbReference>
<dbReference type="SMART" id="SM00177">
    <property type="entry name" value="ARF"/>
    <property type="match status" value="1"/>
</dbReference>
<sequence length="224" mass="24220">MGCGLFERRRVRVLLVGPATAGKEAIVETFGLEEVVTAKAVPLWCPEFALKVHVGGNVELITCDLDNLDCLGVTVSQFLSICGPVDAVVSVIDCANPACIADSHLQLTSLLCSAELSGAPCLVFADRQNMPQAMPAWQIAEEFCCHMSGRPWSVQGLSDKQPKGVFLGVEWLVDSCSRRRDAPAPTCRSARRRWKQLEQRSLGALKQLVMGVDRAASSCIQSCS</sequence>
<dbReference type="AlphaFoldDB" id="A0A7S2MPW4"/>
<name>A0A7S2MPW4_9DINO</name>
<organism evidence="3">
    <name type="scientific">Zooxanthella nutricula</name>
    <dbReference type="NCBI Taxonomy" id="1333877"/>
    <lineage>
        <taxon>Eukaryota</taxon>
        <taxon>Sar</taxon>
        <taxon>Alveolata</taxon>
        <taxon>Dinophyceae</taxon>
        <taxon>Peridiniales</taxon>
        <taxon>Peridiniales incertae sedis</taxon>
        <taxon>Zooxanthella</taxon>
    </lineage>
</organism>
<dbReference type="InterPro" id="IPR024156">
    <property type="entry name" value="Small_GTPase_ARF"/>
</dbReference>
<dbReference type="GO" id="GO:0003924">
    <property type="term" value="F:GTPase activity"/>
    <property type="evidence" value="ECO:0007669"/>
    <property type="project" value="InterPro"/>
</dbReference>
<dbReference type="EMBL" id="HBGW01005121">
    <property type="protein sequence ID" value="CAD9495895.1"/>
    <property type="molecule type" value="Transcribed_RNA"/>
</dbReference>
<gene>
    <name evidence="3" type="ORF">BRAN1462_LOCUS3375</name>
</gene>
<dbReference type="SUPFAM" id="SSF52540">
    <property type="entry name" value="P-loop containing nucleoside triphosphate hydrolases"/>
    <property type="match status" value="1"/>
</dbReference>